<keyword evidence="2" id="KW-1185">Reference proteome</keyword>
<evidence type="ECO:0000313" key="1">
    <source>
        <dbReference type="EMBL" id="KAH0810026.1"/>
    </source>
</evidence>
<reference evidence="1" key="1">
    <citation type="journal article" date="2020" name="J Insects Food Feed">
        <title>The yellow mealworm (Tenebrio molitor) genome: a resource for the emerging insects as food and feed industry.</title>
        <authorList>
            <person name="Eriksson T."/>
            <person name="Andere A."/>
            <person name="Kelstrup H."/>
            <person name="Emery V."/>
            <person name="Picard C."/>
        </authorList>
    </citation>
    <scope>NUCLEOTIDE SEQUENCE</scope>
    <source>
        <strain evidence="1">Stoneville</strain>
        <tissue evidence="1">Whole head</tissue>
    </source>
</reference>
<reference evidence="1" key="2">
    <citation type="submission" date="2021-08" db="EMBL/GenBank/DDBJ databases">
        <authorList>
            <person name="Eriksson T."/>
        </authorList>
    </citation>
    <scope>NUCLEOTIDE SEQUENCE</scope>
    <source>
        <strain evidence="1">Stoneville</strain>
        <tissue evidence="1">Whole head</tissue>
    </source>
</reference>
<protein>
    <submittedName>
        <fullName evidence="1">Uncharacterized protein</fullName>
    </submittedName>
</protein>
<proteinExistence type="predicted"/>
<gene>
    <name evidence="1" type="ORF">GEV33_012767</name>
</gene>
<dbReference type="AlphaFoldDB" id="A0A8J6H933"/>
<dbReference type="EMBL" id="JABDTM020027760">
    <property type="protein sequence ID" value="KAH0810026.1"/>
    <property type="molecule type" value="Genomic_DNA"/>
</dbReference>
<accession>A0A8J6H933</accession>
<dbReference type="Proteomes" id="UP000719412">
    <property type="component" value="Unassembled WGS sequence"/>
</dbReference>
<evidence type="ECO:0000313" key="2">
    <source>
        <dbReference type="Proteomes" id="UP000719412"/>
    </source>
</evidence>
<name>A0A8J6H933_TENMO</name>
<organism evidence="1 2">
    <name type="scientific">Tenebrio molitor</name>
    <name type="common">Yellow mealworm beetle</name>
    <dbReference type="NCBI Taxonomy" id="7067"/>
    <lineage>
        <taxon>Eukaryota</taxon>
        <taxon>Metazoa</taxon>
        <taxon>Ecdysozoa</taxon>
        <taxon>Arthropoda</taxon>
        <taxon>Hexapoda</taxon>
        <taxon>Insecta</taxon>
        <taxon>Pterygota</taxon>
        <taxon>Neoptera</taxon>
        <taxon>Endopterygota</taxon>
        <taxon>Coleoptera</taxon>
        <taxon>Polyphaga</taxon>
        <taxon>Cucujiformia</taxon>
        <taxon>Tenebrionidae</taxon>
        <taxon>Tenebrio</taxon>
    </lineage>
</organism>
<comment type="caution">
    <text evidence="1">The sequence shown here is derived from an EMBL/GenBank/DDBJ whole genome shotgun (WGS) entry which is preliminary data.</text>
</comment>
<sequence>MQRDLRKIQGNLGAVQEDLEYRENMGMYRKGGGGEIQEDSEWEMQRDLKEIPGDLMEIHLIRGAAWAVAAVRDTTAIGDKFIRSEWVRIGRGRRRRRAQFNTITDTAVVEKKHCTVNRWNL</sequence>